<dbReference type="Proteomes" id="UP001296943">
    <property type="component" value="Unassembled WGS sequence"/>
</dbReference>
<evidence type="ECO:0000259" key="2">
    <source>
        <dbReference type="Pfam" id="PF00534"/>
    </source>
</evidence>
<dbReference type="Pfam" id="PF00534">
    <property type="entry name" value="Glycos_transf_1"/>
    <property type="match status" value="1"/>
</dbReference>
<evidence type="ECO:0000256" key="1">
    <source>
        <dbReference type="ARBA" id="ARBA00022679"/>
    </source>
</evidence>
<dbReference type="SUPFAM" id="SSF53756">
    <property type="entry name" value="UDP-Glycosyltransferase/glycogen phosphorylase"/>
    <property type="match status" value="1"/>
</dbReference>
<keyword evidence="1" id="KW-0808">Transferase</keyword>
<evidence type="ECO:0000313" key="3">
    <source>
        <dbReference type="EMBL" id="MBM7573507.1"/>
    </source>
</evidence>
<gene>
    <name evidence="3" type="ORF">JOC48_004071</name>
</gene>
<keyword evidence="4" id="KW-1185">Reference proteome</keyword>
<dbReference type="RefSeq" id="WP_204502146.1">
    <property type="nucleotide sequence ID" value="NZ_JAFBDR010000035.1"/>
</dbReference>
<organism evidence="3 4">
    <name type="scientific">Aquibacillus albus</name>
    <dbReference type="NCBI Taxonomy" id="1168171"/>
    <lineage>
        <taxon>Bacteria</taxon>
        <taxon>Bacillati</taxon>
        <taxon>Bacillota</taxon>
        <taxon>Bacilli</taxon>
        <taxon>Bacillales</taxon>
        <taxon>Bacillaceae</taxon>
        <taxon>Aquibacillus</taxon>
    </lineage>
</organism>
<sequence>MKIFVNATANDDRGPLSLTQDFLRDMVENNQYLKDKNIHLYVLVSKKELEYYNSDNLVVKYDCLPKKSFFHKYYYERVFIPEIMIKEGYDVYLSLQNTSIKKGRYKQVVLIHSPLPFENLRLGDIDYKIYFKYRVLLRNLLKLQCKSIDNIIVQTHWMKKSIEKLGFKRRIEVVRPNSRLIINKEHINNAWFKKIASDKNIKLIYPTNRDRYKNNRRLIKSVEEHNKKCSNSRRITLYLTIDGPDTDSIKYIGKVDYNHMYNLYKLMDALVFPSLTETLGLPLLEAEQLGLPRIVADREYARDVCKAKAYYFNPLSIQSIELSINSFISHINEEKKQIDSYEPSQTSSYLNYIEVIEKSFTAEYHSGKNMEKII</sequence>
<evidence type="ECO:0000313" key="4">
    <source>
        <dbReference type="Proteomes" id="UP001296943"/>
    </source>
</evidence>
<dbReference type="PANTHER" id="PTHR46401:SF2">
    <property type="entry name" value="GLYCOSYLTRANSFERASE WBBK-RELATED"/>
    <property type="match status" value="1"/>
</dbReference>
<dbReference type="EMBL" id="JAFBDR010000035">
    <property type="protein sequence ID" value="MBM7573507.1"/>
    <property type="molecule type" value="Genomic_DNA"/>
</dbReference>
<feature type="domain" description="Glycosyl transferase family 1" evidence="2">
    <location>
        <begin position="247"/>
        <end position="335"/>
    </location>
</feature>
<protein>
    <submittedName>
        <fullName evidence="3">Glycosyltransferase involved in cell wall biosynthesis</fullName>
    </submittedName>
</protein>
<reference evidence="3 4" key="1">
    <citation type="submission" date="2021-01" db="EMBL/GenBank/DDBJ databases">
        <title>Genomic Encyclopedia of Type Strains, Phase IV (KMG-IV): sequencing the most valuable type-strain genomes for metagenomic binning, comparative biology and taxonomic classification.</title>
        <authorList>
            <person name="Goeker M."/>
        </authorList>
    </citation>
    <scope>NUCLEOTIDE SEQUENCE [LARGE SCALE GENOMIC DNA]</scope>
    <source>
        <strain evidence="3 4">DSM 23711</strain>
    </source>
</reference>
<comment type="caution">
    <text evidence="3">The sequence shown here is derived from an EMBL/GenBank/DDBJ whole genome shotgun (WGS) entry which is preliminary data.</text>
</comment>
<dbReference type="Gene3D" id="3.40.50.2000">
    <property type="entry name" value="Glycogen Phosphorylase B"/>
    <property type="match status" value="1"/>
</dbReference>
<name>A0ABS2N5V0_9BACI</name>
<accession>A0ABS2N5V0</accession>
<dbReference type="PANTHER" id="PTHR46401">
    <property type="entry name" value="GLYCOSYLTRANSFERASE WBBK-RELATED"/>
    <property type="match status" value="1"/>
</dbReference>
<proteinExistence type="predicted"/>
<dbReference type="InterPro" id="IPR001296">
    <property type="entry name" value="Glyco_trans_1"/>
</dbReference>